<evidence type="ECO:0000256" key="3">
    <source>
        <dbReference type="ARBA" id="ARBA00022729"/>
    </source>
</evidence>
<dbReference type="GO" id="GO:0016020">
    <property type="term" value="C:membrane"/>
    <property type="evidence" value="ECO:0007669"/>
    <property type="project" value="InterPro"/>
</dbReference>
<feature type="domain" description="Ionotropic glutamate receptor C-terminal" evidence="7">
    <location>
        <begin position="33"/>
        <end position="253"/>
    </location>
</feature>
<dbReference type="SMART" id="SM00079">
    <property type="entry name" value="PBPe"/>
    <property type="match status" value="1"/>
</dbReference>
<proteinExistence type="inferred from homology"/>
<evidence type="ECO:0000256" key="2">
    <source>
        <dbReference type="ARBA" id="ARBA00010333"/>
    </source>
</evidence>
<dbReference type="PANTHER" id="PTHR35936:SF17">
    <property type="entry name" value="ARGININE-BINDING EXTRACELLULAR PROTEIN ARTP"/>
    <property type="match status" value="1"/>
</dbReference>
<evidence type="ECO:0000259" key="7">
    <source>
        <dbReference type="SMART" id="SM00079"/>
    </source>
</evidence>
<evidence type="ECO:0000259" key="6">
    <source>
        <dbReference type="SMART" id="SM00062"/>
    </source>
</evidence>
<evidence type="ECO:0000256" key="5">
    <source>
        <dbReference type="SAM" id="SignalP"/>
    </source>
</evidence>
<evidence type="ECO:0000313" key="8">
    <source>
        <dbReference type="EMBL" id="TCS80066.1"/>
    </source>
</evidence>
<reference evidence="8 9" key="1">
    <citation type="submission" date="2019-03" db="EMBL/GenBank/DDBJ databases">
        <title>Genomic Encyclopedia of Type Strains, Phase IV (KMG-IV): sequencing the most valuable type-strain genomes for metagenomic binning, comparative biology and taxonomic classification.</title>
        <authorList>
            <person name="Goeker M."/>
        </authorList>
    </citation>
    <scope>NUCLEOTIDE SEQUENCE [LARGE SCALE GENOMIC DNA]</scope>
    <source>
        <strain evidence="8 9">DSM 20467</strain>
    </source>
</reference>
<dbReference type="Proteomes" id="UP000295188">
    <property type="component" value="Unassembled WGS sequence"/>
</dbReference>
<dbReference type="SMART" id="SM00062">
    <property type="entry name" value="PBPb"/>
    <property type="match status" value="1"/>
</dbReference>
<comment type="caution">
    <text evidence="8">The sequence shown here is derived from an EMBL/GenBank/DDBJ whole genome shotgun (WGS) entry which is preliminary data.</text>
</comment>
<evidence type="ECO:0000256" key="1">
    <source>
        <dbReference type="ARBA" id="ARBA00004196"/>
    </source>
</evidence>
<dbReference type="RefSeq" id="WP_132548430.1">
    <property type="nucleotide sequence ID" value="NZ_SMAA01000005.1"/>
</dbReference>
<dbReference type="PANTHER" id="PTHR35936">
    <property type="entry name" value="MEMBRANE-BOUND LYTIC MUREIN TRANSGLYCOSYLASE F"/>
    <property type="match status" value="1"/>
</dbReference>
<dbReference type="InterPro" id="IPR018313">
    <property type="entry name" value="SBP_3_CS"/>
</dbReference>
<dbReference type="AlphaFoldDB" id="A0A4R3KAE3"/>
<dbReference type="EMBL" id="SMAA01000005">
    <property type="protein sequence ID" value="TCS80066.1"/>
    <property type="molecule type" value="Genomic_DNA"/>
</dbReference>
<dbReference type="InterPro" id="IPR001320">
    <property type="entry name" value="Iontro_rcpt_C"/>
</dbReference>
<evidence type="ECO:0000256" key="4">
    <source>
        <dbReference type="RuleBase" id="RU003744"/>
    </source>
</evidence>
<comment type="subcellular location">
    <subcellularLocation>
        <location evidence="1">Cell envelope</location>
    </subcellularLocation>
</comment>
<keyword evidence="9" id="KW-1185">Reference proteome</keyword>
<dbReference type="GO" id="GO:0015276">
    <property type="term" value="F:ligand-gated monoatomic ion channel activity"/>
    <property type="evidence" value="ECO:0007669"/>
    <property type="project" value="InterPro"/>
</dbReference>
<feature type="chain" id="PRO_5038951521" evidence="5">
    <location>
        <begin position="19"/>
        <end position="265"/>
    </location>
</feature>
<dbReference type="CDD" id="cd13624">
    <property type="entry name" value="PBP2_Arg_Lys_His"/>
    <property type="match status" value="1"/>
</dbReference>
<gene>
    <name evidence="8" type="ORF">EDC37_105137</name>
</gene>
<dbReference type="SUPFAM" id="SSF53850">
    <property type="entry name" value="Periplasmic binding protein-like II"/>
    <property type="match status" value="1"/>
</dbReference>
<feature type="signal peptide" evidence="5">
    <location>
        <begin position="1"/>
        <end position="18"/>
    </location>
</feature>
<dbReference type="PROSITE" id="PS01039">
    <property type="entry name" value="SBP_BACTERIAL_3"/>
    <property type="match status" value="1"/>
</dbReference>
<dbReference type="OrthoDB" id="9796330at2"/>
<accession>A0A4R3KAE3</accession>
<dbReference type="PROSITE" id="PS51257">
    <property type="entry name" value="PROKAR_LIPOPROTEIN"/>
    <property type="match status" value="1"/>
</dbReference>
<dbReference type="Pfam" id="PF00497">
    <property type="entry name" value="SBP_bac_3"/>
    <property type="match status" value="1"/>
</dbReference>
<comment type="similarity">
    <text evidence="2 4">Belongs to the bacterial solute-binding protein 3 family.</text>
</comment>
<keyword evidence="3 5" id="KW-0732">Signal</keyword>
<dbReference type="InterPro" id="IPR001638">
    <property type="entry name" value="Solute-binding_3/MltF_N"/>
</dbReference>
<organism evidence="8 9">
    <name type="scientific">Pectinatus cerevisiiphilus</name>
    <dbReference type="NCBI Taxonomy" id="86956"/>
    <lineage>
        <taxon>Bacteria</taxon>
        <taxon>Bacillati</taxon>
        <taxon>Bacillota</taxon>
        <taxon>Negativicutes</taxon>
        <taxon>Selenomonadales</taxon>
        <taxon>Selenomonadaceae</taxon>
        <taxon>Pectinatus</taxon>
    </lineage>
</organism>
<feature type="domain" description="Solute-binding protein family 3/N-terminal" evidence="6">
    <location>
        <begin position="33"/>
        <end position="254"/>
    </location>
</feature>
<evidence type="ECO:0000313" key="9">
    <source>
        <dbReference type="Proteomes" id="UP000295188"/>
    </source>
</evidence>
<sequence length="265" mass="29471">MKKIIVIGLFFSIFTALATGCIFSNNQASDKKTLKVVTYAKWNPFEYVDNGKVVGFDIDLIKALAEDAGYDCNIQDAGWDPMFVQIKDKSADAAIAGITITDDRKQTYDFSNPYFVSRQSIVVKNDSSIQNANDLIGKVIAVQSGSTGQEAVEKLIGKNDEHIKKIKGGLTYIELLHGTATAVVGDDTANKIFVQENPNDQLKIIEDKENFAPEYFGIMFSKGSTLNAKMNESLKHIIDNGTYTEIYQKWFKTEPNLDELKALQK</sequence>
<dbReference type="Gene3D" id="3.40.190.10">
    <property type="entry name" value="Periplasmic binding protein-like II"/>
    <property type="match status" value="2"/>
</dbReference>
<name>A0A4R3KAE3_9FIRM</name>
<dbReference type="GO" id="GO:0030313">
    <property type="term" value="C:cell envelope"/>
    <property type="evidence" value="ECO:0007669"/>
    <property type="project" value="UniProtKB-SubCell"/>
</dbReference>
<protein>
    <submittedName>
        <fullName evidence="8">Amino acid ABC transporter substrate-binding protein (PAAT family)</fullName>
    </submittedName>
</protein>